<accession>A0A4R1KBS3</accession>
<evidence type="ECO:0000256" key="1">
    <source>
        <dbReference type="ARBA" id="ARBA00004651"/>
    </source>
</evidence>
<keyword evidence="4 6" id="KW-1133">Transmembrane helix</keyword>
<dbReference type="InterPro" id="IPR052159">
    <property type="entry name" value="Competence_DNA_uptake"/>
</dbReference>
<feature type="transmembrane region" description="Helical" evidence="6">
    <location>
        <begin position="20"/>
        <end position="49"/>
    </location>
</feature>
<evidence type="ECO:0000256" key="5">
    <source>
        <dbReference type="ARBA" id="ARBA00023136"/>
    </source>
</evidence>
<dbReference type="GO" id="GO:0005886">
    <property type="term" value="C:plasma membrane"/>
    <property type="evidence" value="ECO:0007669"/>
    <property type="project" value="UniProtKB-SubCell"/>
</dbReference>
<name>A0A4R1KBS3_9BACT</name>
<feature type="transmembrane region" description="Helical" evidence="6">
    <location>
        <begin position="55"/>
        <end position="74"/>
    </location>
</feature>
<evidence type="ECO:0000259" key="7">
    <source>
        <dbReference type="Pfam" id="PF03772"/>
    </source>
</evidence>
<comment type="caution">
    <text evidence="8">The sequence shown here is derived from an EMBL/GenBank/DDBJ whole genome shotgun (WGS) entry which is preliminary data.</text>
</comment>
<keyword evidence="3 6" id="KW-0812">Transmembrane</keyword>
<dbReference type="EMBL" id="SMGG01000003">
    <property type="protein sequence ID" value="TCK61557.1"/>
    <property type="molecule type" value="Genomic_DNA"/>
</dbReference>
<feature type="transmembrane region" description="Helical" evidence="6">
    <location>
        <begin position="267"/>
        <end position="296"/>
    </location>
</feature>
<feature type="transmembrane region" description="Helical" evidence="6">
    <location>
        <begin position="399"/>
        <end position="426"/>
    </location>
</feature>
<evidence type="ECO:0000256" key="4">
    <source>
        <dbReference type="ARBA" id="ARBA00022989"/>
    </source>
</evidence>
<evidence type="ECO:0000313" key="9">
    <source>
        <dbReference type="Proteomes" id="UP000294614"/>
    </source>
</evidence>
<dbReference type="PANTHER" id="PTHR30619:SF1">
    <property type="entry name" value="RECOMBINATION PROTEIN 2"/>
    <property type="match status" value="1"/>
</dbReference>
<keyword evidence="2" id="KW-1003">Cell membrane</keyword>
<feature type="transmembrane region" description="Helical" evidence="6">
    <location>
        <begin position="308"/>
        <end position="330"/>
    </location>
</feature>
<feature type="transmembrane region" description="Helical" evidence="6">
    <location>
        <begin position="225"/>
        <end position="255"/>
    </location>
</feature>
<reference evidence="8 9" key="1">
    <citation type="submission" date="2019-03" db="EMBL/GenBank/DDBJ databases">
        <title>Genomic Encyclopedia of Type Strains, Phase IV (KMG-IV): sequencing the most valuable type-strain genomes for metagenomic binning, comparative biology and taxonomic classification.</title>
        <authorList>
            <person name="Goeker M."/>
        </authorList>
    </citation>
    <scope>NUCLEOTIDE SEQUENCE [LARGE SCALE GENOMIC DNA]</scope>
    <source>
        <strain evidence="8 9">DSM 24984</strain>
    </source>
</reference>
<dbReference type="Proteomes" id="UP000294614">
    <property type="component" value="Unassembled WGS sequence"/>
</dbReference>
<dbReference type="NCBIfam" id="TIGR00360">
    <property type="entry name" value="ComEC_N-term"/>
    <property type="match status" value="1"/>
</dbReference>
<evidence type="ECO:0000256" key="6">
    <source>
        <dbReference type="SAM" id="Phobius"/>
    </source>
</evidence>
<feature type="transmembrane region" description="Helical" evidence="6">
    <location>
        <begin position="185"/>
        <end position="213"/>
    </location>
</feature>
<dbReference type="PANTHER" id="PTHR30619">
    <property type="entry name" value="DNA INTERNALIZATION/COMPETENCE PROTEIN COMEC/REC2"/>
    <property type="match status" value="1"/>
</dbReference>
<organism evidence="8 9">
    <name type="scientific">Seleniivibrio woodruffii</name>
    <dbReference type="NCBI Taxonomy" id="1078050"/>
    <lineage>
        <taxon>Bacteria</taxon>
        <taxon>Pseudomonadati</taxon>
        <taxon>Deferribacterota</taxon>
        <taxon>Deferribacteres</taxon>
        <taxon>Deferribacterales</taxon>
        <taxon>Geovibrionaceae</taxon>
        <taxon>Seleniivibrio</taxon>
    </lineage>
</organism>
<evidence type="ECO:0000313" key="8">
    <source>
        <dbReference type="EMBL" id="TCK61557.1"/>
    </source>
</evidence>
<proteinExistence type="predicted"/>
<dbReference type="InterPro" id="IPR004477">
    <property type="entry name" value="ComEC_N"/>
</dbReference>
<gene>
    <name evidence="8" type="ORF">C8D98_0058</name>
</gene>
<keyword evidence="5 6" id="KW-0472">Membrane</keyword>
<sequence length="589" mass="65413">MLKKIIPMWQRLNKKTEIFFALSVLSALAFYPAEVPMLIAAFLLPAIFIGKRTGIAVGLFTAALAYILSGHILITEIKKPEGDKWLYKTTWGSLLAPAGFQPGDILSGKFSKKTYSFLKESRFSAGYYIADRIDKKTSVPFIQSILLKREDLSDSLYFASGGKAVLTQALALGDRRYISPSMNDLFIVTGLGHLLSVSGMHVAVLAGMLYFVFGFLPRKLRLIPMIMSMLLLMPFTGFTVTVCRAALFGLAIMGAKLLDYRTDTGKLLLFTAGMFVLITPSMLGDISFIFSFSAVLGLVYLPQIKNSLWGGIAVGLAASAFIMPAAAAVFGMFNPSSVISTVLLTPVVALQMACFGLFCIFPQQSVAPILFLDEVHMAVVKFFSDYSGFFYQVYKPDKYIIAAMIVFLLYTLYRRQVLAACVLLMLPYLPADRAAKPIETTVSKTQTSASQPQNSLKGAYFMGYQRSKAFLILDGKVRVFFKGTYGDFKYKFVPFLTEKGISKADTGTVIIYNGENHLLKIAEENEDYGGVCVNETREDCKAVYHTRSNTYTCDDDKRVHILYNNDRNCRDMILLKHTGDIVLDESTYK</sequence>
<comment type="subcellular location">
    <subcellularLocation>
        <location evidence="1">Cell membrane</location>
        <topology evidence="1">Multi-pass membrane protein</topology>
    </subcellularLocation>
</comment>
<dbReference type="RefSeq" id="WP_165871130.1">
    <property type="nucleotide sequence ID" value="NZ_SMGG01000003.1"/>
</dbReference>
<feature type="transmembrane region" description="Helical" evidence="6">
    <location>
        <begin position="342"/>
        <end position="363"/>
    </location>
</feature>
<dbReference type="Pfam" id="PF03772">
    <property type="entry name" value="Competence"/>
    <property type="match status" value="1"/>
</dbReference>
<keyword evidence="9" id="KW-1185">Reference proteome</keyword>
<feature type="domain" description="ComEC/Rec2-related protein" evidence="7">
    <location>
        <begin position="170"/>
        <end position="415"/>
    </location>
</feature>
<evidence type="ECO:0000256" key="3">
    <source>
        <dbReference type="ARBA" id="ARBA00022692"/>
    </source>
</evidence>
<protein>
    <submittedName>
        <fullName evidence="8">Competence protein ComEC</fullName>
    </submittedName>
</protein>
<dbReference type="AlphaFoldDB" id="A0A4R1KBS3"/>
<evidence type="ECO:0000256" key="2">
    <source>
        <dbReference type="ARBA" id="ARBA00022475"/>
    </source>
</evidence>